<dbReference type="GO" id="GO:0006658">
    <property type="term" value="P:phosphatidylserine metabolic process"/>
    <property type="evidence" value="ECO:0007669"/>
    <property type="project" value="EnsemblFungi"/>
</dbReference>
<accession>L2GPE8</accession>
<keyword evidence="12" id="KW-0443">Lipid metabolism</keyword>
<dbReference type="InParanoid" id="L2GPE8"/>
<comment type="pathway">
    <text evidence="3 16">Phospholipid metabolism; CDP-diacylglycerol biosynthesis; CDP-diacylglycerol from sn-glycerol 3-phosphate: step 3/3.</text>
</comment>
<evidence type="ECO:0000256" key="15">
    <source>
        <dbReference type="ARBA" id="ARBA00023264"/>
    </source>
</evidence>
<evidence type="ECO:0000256" key="1">
    <source>
        <dbReference type="ARBA" id="ARBA00001698"/>
    </source>
</evidence>
<feature type="transmembrane region" description="Helical" evidence="17">
    <location>
        <begin position="112"/>
        <end position="131"/>
    </location>
</feature>
<evidence type="ECO:0000256" key="10">
    <source>
        <dbReference type="ARBA" id="ARBA00022695"/>
    </source>
</evidence>
<evidence type="ECO:0000256" key="12">
    <source>
        <dbReference type="ARBA" id="ARBA00023098"/>
    </source>
</evidence>
<evidence type="ECO:0000256" key="8">
    <source>
        <dbReference type="ARBA" id="ARBA00022679"/>
    </source>
</evidence>
<feature type="transmembrane region" description="Helical" evidence="17">
    <location>
        <begin position="209"/>
        <end position="228"/>
    </location>
</feature>
<keyword evidence="10 16" id="KW-0548">Nucleotidyltransferase</keyword>
<keyword evidence="13 17" id="KW-0472">Membrane</keyword>
<dbReference type="FunCoup" id="L2GPE8">
    <property type="interactions" value="117"/>
</dbReference>
<dbReference type="GO" id="GO:0046488">
    <property type="term" value="P:phosphatidylinositol metabolic process"/>
    <property type="evidence" value="ECO:0007669"/>
    <property type="project" value="EnsemblFungi"/>
</dbReference>
<dbReference type="GO" id="GO:0070319">
    <property type="term" value="C:Golgi to plasma membrane transport vesicle"/>
    <property type="evidence" value="ECO:0007669"/>
    <property type="project" value="EnsemblFungi"/>
</dbReference>
<sequence>MKIPFRGKFPPFAELVSLGSNFFLRSILSIVMLSAFLKLCAMDKLWLVLLSFILTFGISFELISITKKKSENYVLSPLLIATIYLAIFFFNTLPALVMVYPEKKILSRLNSFKPLVFALYSIGLMLSVISFTRELLVPQLLLLAMTHIAVSVCSLACALSIKNIIHGKFFYVYPALLVIMNDIFAYLIGKSFGRTPLISLSPNKTVEGLVGGFIFTFITGMVLSFLKIKGLFLSDMMDGKLSEPLNSSRWYLKFPCVYFHNLLFVMAASFFAPFCGFLASAIKRAFGKKDFGALIPGHGGITDRFDCQVLMVFFTYYYLKGVMDFENSTITIAYNYLIDNLKDKEIQKLSEILRRNVH</sequence>
<evidence type="ECO:0000256" key="3">
    <source>
        <dbReference type="ARBA" id="ARBA00005119"/>
    </source>
</evidence>
<dbReference type="AlphaFoldDB" id="L2GPE8"/>
<dbReference type="OrthoDB" id="10260889at2759"/>
<evidence type="ECO:0000313" key="18">
    <source>
        <dbReference type="EMBL" id="ELA42494.1"/>
    </source>
</evidence>
<dbReference type="InterPro" id="IPR000374">
    <property type="entry name" value="PC_trans"/>
</dbReference>
<dbReference type="GO" id="GO:0005789">
    <property type="term" value="C:endoplasmic reticulum membrane"/>
    <property type="evidence" value="ECO:0007669"/>
    <property type="project" value="TreeGrafter"/>
</dbReference>
<dbReference type="EMBL" id="JH370132">
    <property type="protein sequence ID" value="ELA42494.1"/>
    <property type="molecule type" value="Genomic_DNA"/>
</dbReference>
<dbReference type="EC" id="2.7.7.41" evidence="6 16"/>
<evidence type="ECO:0000256" key="17">
    <source>
        <dbReference type="SAM" id="Phobius"/>
    </source>
</evidence>
<feature type="transmembrane region" description="Helical" evidence="17">
    <location>
        <begin position="258"/>
        <end position="279"/>
    </location>
</feature>
<evidence type="ECO:0000256" key="11">
    <source>
        <dbReference type="ARBA" id="ARBA00022989"/>
    </source>
</evidence>
<dbReference type="PANTHER" id="PTHR13773">
    <property type="entry name" value="PHOSPHATIDATE CYTIDYLYLTRANSFERASE"/>
    <property type="match status" value="1"/>
</dbReference>
<dbReference type="HOGENOM" id="CLU_023471_1_2_1"/>
<comment type="subcellular location">
    <subcellularLocation>
        <location evidence="2">Membrane</location>
        <topology evidence="2">Multi-pass membrane protein</topology>
    </subcellularLocation>
</comment>
<keyword evidence="11 17" id="KW-1133">Transmembrane helix</keyword>
<dbReference type="OMA" id="MPIQWHA"/>
<evidence type="ECO:0000256" key="4">
    <source>
        <dbReference type="ARBA" id="ARBA00005189"/>
    </source>
</evidence>
<dbReference type="UniPathway" id="UPA00557">
    <property type="reaction ID" value="UER00614"/>
</dbReference>
<keyword evidence="14" id="KW-0594">Phospholipid biosynthesis</keyword>
<gene>
    <name evidence="18" type="ORF">VICG_00593</name>
</gene>
<feature type="transmembrane region" description="Helical" evidence="17">
    <location>
        <begin position="78"/>
        <end position="100"/>
    </location>
</feature>
<keyword evidence="19" id="KW-1185">Reference proteome</keyword>
<dbReference type="InterPro" id="IPR016720">
    <property type="entry name" value="PC_Trfase_euk"/>
</dbReference>
<dbReference type="GeneID" id="19881310"/>
<evidence type="ECO:0000256" key="13">
    <source>
        <dbReference type="ARBA" id="ARBA00023136"/>
    </source>
</evidence>
<feature type="transmembrane region" description="Helical" evidence="17">
    <location>
        <begin position="12"/>
        <end position="33"/>
    </location>
</feature>
<proteinExistence type="inferred from homology"/>
<name>L2GPE8_VITCO</name>
<dbReference type="STRING" id="993615.L2GPE8"/>
<dbReference type="GO" id="GO:0004605">
    <property type="term" value="F:phosphatidate cytidylyltransferase activity"/>
    <property type="evidence" value="ECO:0007669"/>
    <property type="project" value="UniProtKB-EC"/>
</dbReference>
<keyword evidence="7" id="KW-0444">Lipid biosynthesis</keyword>
<feature type="transmembrane region" description="Helical" evidence="17">
    <location>
        <begin position="140"/>
        <end position="165"/>
    </location>
</feature>
<comment type="similarity">
    <text evidence="5 16">Belongs to the CDS family.</text>
</comment>
<evidence type="ECO:0000256" key="16">
    <source>
        <dbReference type="RuleBase" id="RU003938"/>
    </source>
</evidence>
<reference evidence="19" key="1">
    <citation type="submission" date="2011-05" db="EMBL/GenBank/DDBJ databases">
        <title>The genome sequence of Vittaforma corneae strain ATCC 50505.</title>
        <authorList>
            <consortium name="The Broad Institute Genome Sequencing Platform"/>
            <person name="Cuomo C."/>
            <person name="Didier E."/>
            <person name="Bowers L."/>
            <person name="Young S.K."/>
            <person name="Zeng Q."/>
            <person name="Gargeya S."/>
            <person name="Fitzgerald M."/>
            <person name="Haas B."/>
            <person name="Abouelleil A."/>
            <person name="Alvarado L."/>
            <person name="Arachchi H.M."/>
            <person name="Berlin A."/>
            <person name="Chapman S.B."/>
            <person name="Gearin G."/>
            <person name="Goldberg J."/>
            <person name="Griggs A."/>
            <person name="Gujja S."/>
            <person name="Hansen M."/>
            <person name="Heiman D."/>
            <person name="Howarth C."/>
            <person name="Larimer J."/>
            <person name="Lui A."/>
            <person name="MacDonald P.J.P."/>
            <person name="McCowen C."/>
            <person name="Montmayeur A."/>
            <person name="Murphy C."/>
            <person name="Neiman D."/>
            <person name="Pearson M."/>
            <person name="Priest M."/>
            <person name="Roberts A."/>
            <person name="Saif S."/>
            <person name="Shea T."/>
            <person name="Sisk P."/>
            <person name="Stolte C."/>
            <person name="Sykes S."/>
            <person name="Wortman J."/>
            <person name="Nusbaum C."/>
            <person name="Birren B."/>
        </authorList>
    </citation>
    <scope>NUCLEOTIDE SEQUENCE [LARGE SCALE GENOMIC DNA]</scope>
    <source>
        <strain evidence="19">ATCC 50505</strain>
    </source>
</reference>
<dbReference type="PANTHER" id="PTHR13773:SF8">
    <property type="entry name" value="PHOSPHATIDATE CYTIDYLYLTRANSFERASE, PHOTORECEPTOR-SPECIFIC"/>
    <property type="match status" value="1"/>
</dbReference>
<evidence type="ECO:0000256" key="6">
    <source>
        <dbReference type="ARBA" id="ARBA00012487"/>
    </source>
</evidence>
<dbReference type="VEuPathDB" id="MicrosporidiaDB:VICG_00593"/>
<feature type="transmembrane region" description="Helical" evidence="17">
    <location>
        <begin position="171"/>
        <end position="188"/>
    </location>
</feature>
<comment type="catalytic activity">
    <reaction evidence="1 16">
        <text>a 1,2-diacyl-sn-glycero-3-phosphate + CTP + H(+) = a CDP-1,2-diacyl-sn-glycerol + diphosphate</text>
        <dbReference type="Rhea" id="RHEA:16229"/>
        <dbReference type="ChEBI" id="CHEBI:15378"/>
        <dbReference type="ChEBI" id="CHEBI:33019"/>
        <dbReference type="ChEBI" id="CHEBI:37563"/>
        <dbReference type="ChEBI" id="CHEBI:58332"/>
        <dbReference type="ChEBI" id="CHEBI:58608"/>
        <dbReference type="EC" id="2.7.7.41"/>
    </reaction>
</comment>
<dbReference type="Proteomes" id="UP000011082">
    <property type="component" value="Unassembled WGS sequence"/>
</dbReference>
<evidence type="ECO:0000256" key="9">
    <source>
        <dbReference type="ARBA" id="ARBA00022692"/>
    </source>
</evidence>
<evidence type="ECO:0000313" key="19">
    <source>
        <dbReference type="Proteomes" id="UP000011082"/>
    </source>
</evidence>
<evidence type="ECO:0000256" key="2">
    <source>
        <dbReference type="ARBA" id="ARBA00004141"/>
    </source>
</evidence>
<dbReference type="Pfam" id="PF01148">
    <property type="entry name" value="CTP_transf_1"/>
    <property type="match status" value="1"/>
</dbReference>
<keyword evidence="15" id="KW-1208">Phospholipid metabolism</keyword>
<keyword evidence="8 16" id="KW-0808">Transferase</keyword>
<dbReference type="RefSeq" id="XP_007604045.1">
    <property type="nucleotide sequence ID" value="XM_007603983.1"/>
</dbReference>
<protein>
    <recommendedName>
        <fullName evidence="6 16">Phosphatidate cytidylyltransferase</fullName>
        <ecNumber evidence="6 16">2.7.7.41</ecNumber>
    </recommendedName>
</protein>
<organism evidence="18 19">
    <name type="scientific">Vittaforma corneae (strain ATCC 50505)</name>
    <name type="common">Microsporidian parasite</name>
    <name type="synonym">Nosema corneum</name>
    <dbReference type="NCBI Taxonomy" id="993615"/>
    <lineage>
        <taxon>Eukaryota</taxon>
        <taxon>Fungi</taxon>
        <taxon>Fungi incertae sedis</taxon>
        <taxon>Microsporidia</taxon>
        <taxon>Nosematidae</taxon>
        <taxon>Vittaforma</taxon>
    </lineage>
</organism>
<evidence type="ECO:0000256" key="7">
    <source>
        <dbReference type="ARBA" id="ARBA00022516"/>
    </source>
</evidence>
<keyword evidence="9 16" id="KW-0812">Transmembrane</keyword>
<evidence type="ECO:0000256" key="5">
    <source>
        <dbReference type="ARBA" id="ARBA00010185"/>
    </source>
</evidence>
<evidence type="ECO:0000256" key="14">
    <source>
        <dbReference type="ARBA" id="ARBA00023209"/>
    </source>
</evidence>
<comment type="pathway">
    <text evidence="4">Lipid metabolism.</text>
</comment>
<dbReference type="PROSITE" id="PS01315">
    <property type="entry name" value="CDS"/>
    <property type="match status" value="1"/>
</dbReference>
<feature type="transmembrane region" description="Helical" evidence="17">
    <location>
        <begin position="45"/>
        <end position="66"/>
    </location>
</feature>
<dbReference type="GO" id="GO:0016024">
    <property type="term" value="P:CDP-diacylglycerol biosynthetic process"/>
    <property type="evidence" value="ECO:0007669"/>
    <property type="project" value="UniProtKB-UniPathway"/>
</dbReference>